<reference evidence="1 2" key="1">
    <citation type="submission" date="2018-09" db="EMBL/GenBank/DDBJ databases">
        <title>Genomic investigation of the strawberry pathogen Phytophthora fragariae indicates pathogenicity is determined by transcriptional variation in three key races.</title>
        <authorList>
            <person name="Adams T.M."/>
            <person name="Armitage A.D."/>
            <person name="Sobczyk M.K."/>
            <person name="Bates H.J."/>
            <person name="Dunwell J.M."/>
            <person name="Nellist C.F."/>
            <person name="Harrison R.J."/>
        </authorList>
    </citation>
    <scope>NUCLEOTIDE SEQUENCE [LARGE SCALE GENOMIC DNA]</scope>
    <source>
        <strain evidence="1 2">SCRP324</strain>
    </source>
</reference>
<evidence type="ECO:0000313" key="1">
    <source>
        <dbReference type="EMBL" id="KAE9002009.1"/>
    </source>
</evidence>
<organism evidence="1 2">
    <name type="scientific">Phytophthora rubi</name>
    <dbReference type="NCBI Taxonomy" id="129364"/>
    <lineage>
        <taxon>Eukaryota</taxon>
        <taxon>Sar</taxon>
        <taxon>Stramenopiles</taxon>
        <taxon>Oomycota</taxon>
        <taxon>Peronosporomycetes</taxon>
        <taxon>Peronosporales</taxon>
        <taxon>Peronosporaceae</taxon>
        <taxon>Phytophthora</taxon>
    </lineage>
</organism>
<comment type="caution">
    <text evidence="1">The sequence shown here is derived from an EMBL/GenBank/DDBJ whole genome shotgun (WGS) entry which is preliminary data.</text>
</comment>
<dbReference type="EMBL" id="QXFU01001458">
    <property type="protein sequence ID" value="KAE9002009.1"/>
    <property type="molecule type" value="Genomic_DNA"/>
</dbReference>
<sequence length="88" mass="9277">MQTGAGQRAPMVHRWGRDDRAGTLWRARSQLPPPDETLLLAVNLSKFVDGLPVSDGSGETLAHAAAVVEGPGVGVEPGPWRARNGPLT</sequence>
<proteinExistence type="predicted"/>
<accession>A0A6A3K4C5</accession>
<protein>
    <submittedName>
        <fullName evidence="1">Uncharacterized protein</fullName>
    </submittedName>
</protein>
<dbReference type="Proteomes" id="UP000435112">
    <property type="component" value="Unassembled WGS sequence"/>
</dbReference>
<name>A0A6A3K4C5_9STRA</name>
<dbReference type="AlphaFoldDB" id="A0A6A3K4C5"/>
<evidence type="ECO:0000313" key="2">
    <source>
        <dbReference type="Proteomes" id="UP000435112"/>
    </source>
</evidence>
<gene>
    <name evidence="1" type="ORF">PR002_g17750</name>
</gene>